<dbReference type="Gene3D" id="3.30.465.10">
    <property type="match status" value="4"/>
</dbReference>
<keyword evidence="2" id="KW-0285">Flavoprotein</keyword>
<dbReference type="PROSITE" id="PS51387">
    <property type="entry name" value="FAD_PCMH"/>
    <property type="match status" value="4"/>
</dbReference>
<dbReference type="PANTHER" id="PTHR42973:SF54">
    <property type="entry name" value="FAD-BINDING PCMH-TYPE DOMAIN-CONTAINING PROTEIN"/>
    <property type="match status" value="1"/>
</dbReference>
<organism evidence="6 7">
    <name type="scientific">Rhizoctonia solani</name>
    <dbReference type="NCBI Taxonomy" id="456999"/>
    <lineage>
        <taxon>Eukaryota</taxon>
        <taxon>Fungi</taxon>
        <taxon>Dikarya</taxon>
        <taxon>Basidiomycota</taxon>
        <taxon>Agaricomycotina</taxon>
        <taxon>Agaricomycetes</taxon>
        <taxon>Cantharellales</taxon>
        <taxon>Ceratobasidiaceae</taxon>
        <taxon>Rhizoctonia</taxon>
    </lineage>
</organism>
<dbReference type="EMBL" id="CAJMXA010003596">
    <property type="protein sequence ID" value="CAE6505948.1"/>
    <property type="molecule type" value="Genomic_DNA"/>
</dbReference>
<evidence type="ECO:0000256" key="2">
    <source>
        <dbReference type="ARBA" id="ARBA00022630"/>
    </source>
</evidence>
<comment type="caution">
    <text evidence="6">The sequence shown here is derived from an EMBL/GenBank/DDBJ whole genome shotgun (WGS) entry which is preliminary data.</text>
</comment>
<dbReference type="Gene3D" id="3.30.43.10">
    <property type="entry name" value="Uridine Diphospho-n-acetylenolpyruvylglucosamine Reductase, domain 2"/>
    <property type="match status" value="2"/>
</dbReference>
<evidence type="ECO:0000256" key="4">
    <source>
        <dbReference type="ARBA" id="ARBA00023002"/>
    </source>
</evidence>
<comment type="similarity">
    <text evidence="1">Belongs to the oxygen-dependent FAD-linked oxidoreductase family.</text>
</comment>
<dbReference type="InterPro" id="IPR016166">
    <property type="entry name" value="FAD-bd_PCMH"/>
</dbReference>
<gene>
    <name evidence="6" type="ORF">RDB_LOCUS119745</name>
</gene>
<name>A0A8H3D173_9AGAM</name>
<dbReference type="InterPro" id="IPR036318">
    <property type="entry name" value="FAD-bd_PCMH-like_sf"/>
</dbReference>
<feature type="domain" description="FAD-binding PCMH-type" evidence="5">
    <location>
        <begin position="378"/>
        <end position="549"/>
    </location>
</feature>
<dbReference type="GO" id="GO:0016491">
    <property type="term" value="F:oxidoreductase activity"/>
    <property type="evidence" value="ECO:0007669"/>
    <property type="project" value="UniProtKB-KW"/>
</dbReference>
<dbReference type="Proteomes" id="UP000663853">
    <property type="component" value="Unassembled WGS sequence"/>
</dbReference>
<keyword evidence="3" id="KW-0274">FAD</keyword>
<evidence type="ECO:0000313" key="6">
    <source>
        <dbReference type="EMBL" id="CAE6505948.1"/>
    </source>
</evidence>
<protein>
    <recommendedName>
        <fullName evidence="5">FAD-binding PCMH-type domain-containing protein</fullName>
    </recommendedName>
</protein>
<proteinExistence type="inferred from homology"/>
<feature type="domain" description="FAD-binding PCMH-type" evidence="5">
    <location>
        <begin position="817"/>
        <end position="988"/>
    </location>
</feature>
<dbReference type="InterPro" id="IPR050416">
    <property type="entry name" value="FAD-linked_Oxidoreductase"/>
</dbReference>
<accession>A0A8H3D173</accession>
<dbReference type="SUPFAM" id="SSF56176">
    <property type="entry name" value="FAD-binding/transporter-associated domain-like"/>
    <property type="match status" value="4"/>
</dbReference>
<feature type="domain" description="FAD-binding PCMH-type" evidence="5">
    <location>
        <begin position="1294"/>
        <end position="1465"/>
    </location>
</feature>
<sequence>MAQPVQQPSTSSSHSTTIRVMKSAQEALVETFKYLNEAEIKYGPYSVIRHTRPFVLYQGANTTVPITVFGPEPLPKDRRVFLQRRGYRTGLLGWTFGGWLGGSKLPGLEVTPASSESWSRPTTLSSKHQTQIEKDISRLFDPNSPTASKSRVLETLLVHIPVRSGDGYFRLRITSANGKKTIAESPVFRVGSLAWASAHPQGATPLGLVPEVGARSLFLSGQAAAWAAFYAAFPFLKIGQMVPGLGPWSQRMIQWAYTASGGDAKRQELDGRFRVSETWQKANERMYKELPFGAAGIRTAADLLADDESGRGGVAAMTRGFTLAQRLYAALLFTAVGVYGSSNACCDQLTTALSGDKVLKPSNPNYQAENQKYWSLTSILAPGCVFVPESSSDVSTAVKVFVKNRCEFAIRGGGHTTNPGWAGTNSGVLVSLSKLTTVDVSKDTKSVVIGAGNRWGDVYAKTGEHNVTVTGGRISDVGVSGFLLGGGLSFLMHAEGFAANNVLSYEIVLADGKVATVTADSSGDLFKALKGGTGNFGIVTSFKLRTFPVNSIYAGYLYYAPDQFDALFPVIETYARKGTESDPKTHMISVFICNPSQNVDMATFYTAYSEPVTAPPAALKPFFDIPTTQSTVKVKTVKEATDELGDGFMDRLRYSMQDYSIRADAGLFKQLFDVWHSSTIGLNSTIPGWTSGLVYQPISNNMIRASDKKGGNVLGLKPASDPLMVVTYQFTWERPEDDKKAYAAIDKLIAASTGIAKSQGRLERYIYLNYAGSDQKAIESYGPDQVDFLRQVKAKFTYRTGWLSYLWPPNYRLASTAILSPACVVVPESPTDVSTVVKILVKNKCEFAVRGGGHTTNPGWAGTNSGVLVSLSQFTKVEVSEDKKSVMVGAGNRWGDVYAKTGEHNVTVAGGRISKVGVSGFLLGGGLSFLMHAEGFSANNVLSYEIVLADGEVTTVTEESAGDLFRALKGGTSNFGIVTSFELQTLPENNLYAGYLFYAPDQYDALFPIMETPSLNIDMATFYIAYSELVTAPPTVLKPFFDIPSTESTVKLKTMKEAADESNEGSPDGLRYNMHTYSIRADAELFKQLFEIWHSISIGLNSTVPGWSSVIVYQPISNSMIRASEKKSGNTLGLKPADDPLMVVNYQFTWERSQDDHKVYAVIDKIIATSTDTAKSQGRLEQYIYLNYAGSNQQSIQSYGPAQVEFLRKVKAKYDPNRVFEKLSRGGFKIPYAMTPGFTLINRFSTIVQLAAGFCGAPEVCCGRLAAALSREKVLKQTNPYYKVENDKYWSSTAVLTPACIFVPESSPDVSAAVKILVDNNCEFAVRGGGHTTNPGWAGTDSGVLISLSKLNAIEISEDKESVMIGAGNRWGDVYAKTGEHGITVAGGRLSPVGVSGFLLGGGLSFLMHAEGFGANNVLAYEMVLADGEITSVTEESAGDLFKALKGGTGNFGIVTSFKLRTYPVSSVYAGNLYYGPDQYDALFPVMEAYAREGIELDPKTHMISMFACIPSQNIDMASFYSFYSEPITTPPPAMKPFFDIPNLVNTVKLKTVKEAADELGAGIVNGMRYELGDYTIRANAQLYKQLFEIWHSATLELNSTSGWYSGIVYQPISNSMIRASDKKGGNVLGLEPTEDPLVVVSYLFAWALPEDDERVSAMIEKLMATSMDIAKSQGRLERFIYLNYASTNQRPIHSYGPAQVEFLRKVRARYDPSASTCISNPACILVPVSSSDVSAAIKILVENNCEFGVRGGGHTANPGWAGTDSGVLISLSKLNTIEVSKDKESVVIGSGNRWGDVYAKTGEYGVTVTGGRISSVGVSGFLLGGGLSYLMHSEGFSANSVLSYEIVLANGTITTVTDKSAGNLFKALKGGTGNFGVVTSFKLRAYPVNNVYAGNLYYSPDKYDVLFQIMEEYSRKGIESDPKTHVISAFVCVPSRAIDMATFYSFYSEPVTVPPPAIKPFFDVPTTVNTVRVKTMKEAADELAIGTVNGLREDLHTYSIRANARLYKQLFDIWHSTTSSLSSTSGWFSAIAFQPISNSMIRASDSKGGNVLGLKQAPDPLVVVNYQFTWALEADDKKIYATIDKLIAASMDIARSQERLDQYIYLNYAGTNQKPLQSYGPAQVDFLRKVKTKYDPNGVFEKLSRGGFKIPS</sequence>
<dbReference type="Gene3D" id="3.40.462.20">
    <property type="match status" value="3"/>
</dbReference>
<dbReference type="PANTHER" id="PTHR42973">
    <property type="entry name" value="BINDING OXIDOREDUCTASE, PUTATIVE (AFU_ORTHOLOGUE AFUA_1G17690)-RELATED"/>
    <property type="match status" value="1"/>
</dbReference>
<dbReference type="InterPro" id="IPR016167">
    <property type="entry name" value="FAD-bd_PCMH_sub1"/>
</dbReference>
<dbReference type="InterPro" id="IPR016169">
    <property type="entry name" value="FAD-bd_PCMH_sub2"/>
</dbReference>
<feature type="domain" description="FAD-binding PCMH-type" evidence="5">
    <location>
        <begin position="1718"/>
        <end position="1889"/>
    </location>
</feature>
<reference evidence="6" key="1">
    <citation type="submission" date="2021-01" db="EMBL/GenBank/DDBJ databases">
        <authorList>
            <person name="Kaushik A."/>
        </authorList>
    </citation>
    <scope>NUCLEOTIDE SEQUENCE</scope>
    <source>
        <strain evidence="6">AG6-10EEA</strain>
    </source>
</reference>
<evidence type="ECO:0000256" key="3">
    <source>
        <dbReference type="ARBA" id="ARBA00022827"/>
    </source>
</evidence>
<evidence type="ECO:0000313" key="7">
    <source>
        <dbReference type="Proteomes" id="UP000663853"/>
    </source>
</evidence>
<dbReference type="GO" id="GO:0071949">
    <property type="term" value="F:FAD binding"/>
    <property type="evidence" value="ECO:0007669"/>
    <property type="project" value="InterPro"/>
</dbReference>
<keyword evidence="4" id="KW-0560">Oxidoreductase</keyword>
<evidence type="ECO:0000259" key="5">
    <source>
        <dbReference type="PROSITE" id="PS51387"/>
    </source>
</evidence>
<dbReference type="Pfam" id="PF01565">
    <property type="entry name" value="FAD_binding_4"/>
    <property type="match status" value="4"/>
</dbReference>
<dbReference type="InterPro" id="IPR006094">
    <property type="entry name" value="Oxid_FAD_bind_N"/>
</dbReference>
<evidence type="ECO:0000256" key="1">
    <source>
        <dbReference type="ARBA" id="ARBA00005466"/>
    </source>
</evidence>